<evidence type="ECO:0000313" key="3">
    <source>
        <dbReference type="Proteomes" id="UP001221686"/>
    </source>
</evidence>
<accession>A0ABT5DQ11</accession>
<dbReference type="Proteomes" id="UP001221686">
    <property type="component" value="Unassembled WGS sequence"/>
</dbReference>
<keyword evidence="1" id="KW-1133">Transmembrane helix</keyword>
<feature type="transmembrane region" description="Helical" evidence="1">
    <location>
        <begin position="33"/>
        <end position="54"/>
    </location>
</feature>
<feature type="transmembrane region" description="Helical" evidence="1">
    <location>
        <begin position="112"/>
        <end position="131"/>
    </location>
</feature>
<gene>
    <name evidence="2" type="ORF">POL25_02200</name>
</gene>
<feature type="transmembrane region" description="Helical" evidence="1">
    <location>
        <begin position="239"/>
        <end position="262"/>
    </location>
</feature>
<evidence type="ECO:0008006" key="4">
    <source>
        <dbReference type="Google" id="ProtNLM"/>
    </source>
</evidence>
<proteinExistence type="predicted"/>
<dbReference type="EMBL" id="JAQNDL010000001">
    <property type="protein sequence ID" value="MDC0715684.1"/>
    <property type="molecule type" value="Genomic_DNA"/>
</dbReference>
<comment type="caution">
    <text evidence="2">The sequence shown here is derived from an EMBL/GenBank/DDBJ whole genome shotgun (WGS) entry which is preliminary data.</text>
</comment>
<organism evidence="2 3">
    <name type="scientific">Nannocystis bainbridge</name>
    <dbReference type="NCBI Taxonomy" id="2995303"/>
    <lineage>
        <taxon>Bacteria</taxon>
        <taxon>Pseudomonadati</taxon>
        <taxon>Myxococcota</taxon>
        <taxon>Polyangia</taxon>
        <taxon>Nannocystales</taxon>
        <taxon>Nannocystaceae</taxon>
        <taxon>Nannocystis</taxon>
    </lineage>
</organism>
<keyword evidence="1" id="KW-0812">Transmembrane</keyword>
<name>A0ABT5DQ11_9BACT</name>
<dbReference type="RefSeq" id="WP_272084109.1">
    <property type="nucleotide sequence ID" value="NZ_JAQNDL010000001.1"/>
</dbReference>
<reference evidence="2 3" key="1">
    <citation type="submission" date="2022-11" db="EMBL/GenBank/DDBJ databases">
        <title>Minimal conservation of predation-associated metabolite biosynthetic gene clusters underscores biosynthetic potential of Myxococcota including descriptions for ten novel species: Archangium lansinium sp. nov., Myxococcus landrumus sp. nov., Nannocystis bai.</title>
        <authorList>
            <person name="Ahearne A."/>
            <person name="Stevens C."/>
            <person name="Dowd S."/>
        </authorList>
    </citation>
    <scope>NUCLEOTIDE SEQUENCE [LARGE SCALE GENOMIC DNA]</scope>
    <source>
        <strain evidence="2 3">BB15-2</strain>
    </source>
</reference>
<feature type="transmembrane region" description="Helical" evidence="1">
    <location>
        <begin position="60"/>
        <end position="81"/>
    </location>
</feature>
<keyword evidence="3" id="KW-1185">Reference proteome</keyword>
<protein>
    <recommendedName>
        <fullName evidence="4">DUF4239 domain-containing protein</fullName>
    </recommendedName>
</protein>
<evidence type="ECO:0000256" key="1">
    <source>
        <dbReference type="SAM" id="Phobius"/>
    </source>
</evidence>
<evidence type="ECO:0000313" key="2">
    <source>
        <dbReference type="EMBL" id="MDC0715684.1"/>
    </source>
</evidence>
<keyword evidence="1" id="KW-0472">Membrane</keyword>
<sequence length="336" mass="37129">MLEQQHRFNPEEIAAHWTVPSSGTQPASSESRLATAVICWCIGVVSLIFTVSLIEADKILPGFACLIVGMSASISLGLYAFPAPSWPGEHSAEMVFLAAHLRRRARGLRTQSWFILLAIVSSIGIAIWIFVRADSFGALAEIEKRMRQATSVLNESHAAFQAGLPFQEKEREKVSLTFKGLRDYEKKGLLLSDEYADRPWVVAASVCEAQKAQADKLIEGFAELQKSTAFQSESRLETYLITTLSTRVGIVLMLVFLVQILVSLYRYNSRLANACESLADAMFVRHHSPEQSLEKLSKLFASHSVDFGASPKAPLASLEQVLKDTLAVLRSQQTKP</sequence>